<name>A0ACB5TIZ7_CANBO</name>
<organism evidence="1 2">
    <name type="scientific">Candida boidinii</name>
    <name type="common">Yeast</name>
    <dbReference type="NCBI Taxonomy" id="5477"/>
    <lineage>
        <taxon>Eukaryota</taxon>
        <taxon>Fungi</taxon>
        <taxon>Dikarya</taxon>
        <taxon>Ascomycota</taxon>
        <taxon>Saccharomycotina</taxon>
        <taxon>Pichiomycetes</taxon>
        <taxon>Pichiales</taxon>
        <taxon>Pichiaceae</taxon>
        <taxon>Ogataea</taxon>
        <taxon>Ogataea/Candida clade</taxon>
    </lineage>
</organism>
<sequence>MVFTTTGNGIAQLVFYLIFTGFIVYDFIVYLPIRSKFPRLQNLYLLGVLSSIAFVCFWRIINSAITISFENIDATDSKVAAVICFEYFGLAFYLLAFLFITLFLLPTQLANKLYLIPIYVAIGFLALGFILNIAGAGTYTSNTTSVYSYWYTYYYSSHSVDLYKATSAFYFITFFAIVAQSIIDFIFADSSVIANSPTLLALIIFPTLLFLLLRSIFGLLTASDANVFVTLWTILGTGSHFGGMELFPEIMIFIGLQAFLFFVAYDDYVEKAGLSKIMKGHPAGAAPTTTTTEGEGEAGVTTTTAPGAEVLTDGDTYIGDSNSKDIENSPGEYTEKPATTDYSGDLANEQNATDAIDMAKPQN</sequence>
<comment type="caution">
    <text evidence="1">The sequence shown here is derived from an EMBL/GenBank/DDBJ whole genome shotgun (WGS) entry which is preliminary data.</text>
</comment>
<keyword evidence="2" id="KW-1185">Reference proteome</keyword>
<accession>A0ACB5TIZ7</accession>
<evidence type="ECO:0000313" key="1">
    <source>
        <dbReference type="EMBL" id="GME89513.1"/>
    </source>
</evidence>
<dbReference type="Proteomes" id="UP001165101">
    <property type="component" value="Unassembled WGS sequence"/>
</dbReference>
<dbReference type="EMBL" id="BSXV01000536">
    <property type="protein sequence ID" value="GME89513.1"/>
    <property type="molecule type" value="Genomic_DNA"/>
</dbReference>
<gene>
    <name evidence="1" type="ORF">Cboi01_000143000</name>
</gene>
<reference evidence="1" key="1">
    <citation type="submission" date="2023-04" db="EMBL/GenBank/DDBJ databases">
        <title>Candida boidinii NBRC 1967.</title>
        <authorList>
            <person name="Ichikawa N."/>
            <person name="Sato H."/>
            <person name="Tonouchi N."/>
        </authorList>
    </citation>
    <scope>NUCLEOTIDE SEQUENCE</scope>
    <source>
        <strain evidence="1">NBRC 1967</strain>
    </source>
</reference>
<protein>
    <submittedName>
        <fullName evidence="1">Unnamed protein product</fullName>
    </submittedName>
</protein>
<evidence type="ECO:0000313" key="2">
    <source>
        <dbReference type="Proteomes" id="UP001165101"/>
    </source>
</evidence>
<proteinExistence type="predicted"/>